<accession>A0A4R5CQC8</accession>
<reference evidence="1 2" key="1">
    <citation type="submission" date="2019-03" db="EMBL/GenBank/DDBJ databases">
        <title>Flavobacterium LB-D12 sp. nov., isolated from arctic soil.</title>
        <authorList>
            <person name="Chaudhary D.K."/>
        </authorList>
    </citation>
    <scope>NUCLEOTIDE SEQUENCE [LARGE SCALE GENOMIC DNA]</scope>
    <source>
        <strain evidence="1 2">LB-D12</strain>
    </source>
</reference>
<evidence type="ECO:0000313" key="2">
    <source>
        <dbReference type="Proteomes" id="UP000294644"/>
    </source>
</evidence>
<dbReference type="RefSeq" id="WP_132067131.1">
    <property type="nucleotide sequence ID" value="NZ_SMFN01000020.1"/>
</dbReference>
<organism evidence="1 2">
    <name type="scientific">Flavobacterium sandaracinum</name>
    <dbReference type="NCBI Taxonomy" id="2541733"/>
    <lineage>
        <taxon>Bacteria</taxon>
        <taxon>Pseudomonadati</taxon>
        <taxon>Bacteroidota</taxon>
        <taxon>Flavobacteriia</taxon>
        <taxon>Flavobacteriales</taxon>
        <taxon>Flavobacteriaceae</taxon>
        <taxon>Flavobacterium</taxon>
    </lineage>
</organism>
<sequence length="102" mass="12205">MEVKGIKEVESLLTPINQEILKMFDSLEKEFIDRTIQEGFKLAERNKLQKLVKTPEYWEGYKVNLTKLSVDFKADFMKQNQKATKEENLKEFFHRLEKFSTK</sequence>
<dbReference type="AlphaFoldDB" id="A0A4R5CQC8"/>
<proteinExistence type="predicted"/>
<comment type="caution">
    <text evidence="1">The sequence shown here is derived from an EMBL/GenBank/DDBJ whole genome shotgun (WGS) entry which is preliminary data.</text>
</comment>
<dbReference type="EMBL" id="SMFN01000020">
    <property type="protein sequence ID" value="TDE01520.1"/>
    <property type="molecule type" value="Genomic_DNA"/>
</dbReference>
<name>A0A4R5CQC8_9FLAO</name>
<dbReference type="Proteomes" id="UP000294644">
    <property type="component" value="Unassembled WGS sequence"/>
</dbReference>
<gene>
    <name evidence="1" type="ORF">E0F91_14290</name>
</gene>
<evidence type="ECO:0000313" key="1">
    <source>
        <dbReference type="EMBL" id="TDE01520.1"/>
    </source>
</evidence>
<keyword evidence="2" id="KW-1185">Reference proteome</keyword>
<protein>
    <submittedName>
        <fullName evidence="1">Uncharacterized protein</fullName>
    </submittedName>
</protein>